<gene>
    <name evidence="2" type="ORF">SLS63_013208</name>
</gene>
<evidence type="ECO:0000313" key="2">
    <source>
        <dbReference type="EMBL" id="KAK7709530.1"/>
    </source>
</evidence>
<sequence>MADEDQGKILGFTKKEAEILIMSLQVFKPNQCTTNGCTALPSDLVRIGAYSNAETARTQYAALRARVMSLPNLPKTGFQTQSAAAATNDRDDEEGEGEDKDEDDKAETSALQATNKDGKRAATRLSAESEDRKDEPNPFLLNEWEKKEARDQARSRT</sequence>
<proteinExistence type="predicted"/>
<evidence type="ECO:0000313" key="3">
    <source>
        <dbReference type="Proteomes" id="UP001430848"/>
    </source>
</evidence>
<dbReference type="Proteomes" id="UP001430848">
    <property type="component" value="Unassembled WGS sequence"/>
</dbReference>
<feature type="compositionally biased region" description="Acidic residues" evidence="1">
    <location>
        <begin position="90"/>
        <end position="105"/>
    </location>
</feature>
<protein>
    <submittedName>
        <fullName evidence="2">Uncharacterized protein</fullName>
    </submittedName>
</protein>
<dbReference type="EMBL" id="JAKNSF020000169">
    <property type="protein sequence ID" value="KAK7709530.1"/>
    <property type="molecule type" value="Genomic_DNA"/>
</dbReference>
<keyword evidence="3" id="KW-1185">Reference proteome</keyword>
<reference evidence="2 3" key="1">
    <citation type="submission" date="2024-02" db="EMBL/GenBank/DDBJ databases">
        <title>De novo assembly and annotation of 12 fungi associated with fruit tree decline syndrome in Ontario, Canada.</title>
        <authorList>
            <person name="Sulman M."/>
            <person name="Ellouze W."/>
            <person name="Ilyukhin E."/>
        </authorList>
    </citation>
    <scope>NUCLEOTIDE SEQUENCE [LARGE SCALE GENOMIC DNA]</scope>
    <source>
        <strain evidence="2 3">M169</strain>
    </source>
</reference>
<organism evidence="2 3">
    <name type="scientific">Diaporthe eres</name>
    <name type="common">Phomopsis oblonga</name>
    <dbReference type="NCBI Taxonomy" id="83184"/>
    <lineage>
        <taxon>Eukaryota</taxon>
        <taxon>Fungi</taxon>
        <taxon>Dikarya</taxon>
        <taxon>Ascomycota</taxon>
        <taxon>Pezizomycotina</taxon>
        <taxon>Sordariomycetes</taxon>
        <taxon>Sordariomycetidae</taxon>
        <taxon>Diaporthales</taxon>
        <taxon>Diaporthaceae</taxon>
        <taxon>Diaporthe</taxon>
        <taxon>Diaporthe eres species complex</taxon>
    </lineage>
</organism>
<accession>A0ABR1NP47</accession>
<evidence type="ECO:0000256" key="1">
    <source>
        <dbReference type="SAM" id="MobiDB-lite"/>
    </source>
</evidence>
<feature type="compositionally biased region" description="Basic and acidic residues" evidence="1">
    <location>
        <begin position="143"/>
        <end position="157"/>
    </location>
</feature>
<feature type="region of interest" description="Disordered" evidence="1">
    <location>
        <begin position="73"/>
        <end position="157"/>
    </location>
</feature>
<name>A0ABR1NP47_DIAER</name>
<comment type="caution">
    <text evidence="2">The sequence shown here is derived from an EMBL/GenBank/DDBJ whole genome shotgun (WGS) entry which is preliminary data.</text>
</comment>
<feature type="compositionally biased region" description="Basic and acidic residues" evidence="1">
    <location>
        <begin position="127"/>
        <end position="136"/>
    </location>
</feature>